<reference evidence="3" key="1">
    <citation type="journal article" date="2019" name="Int. J. Syst. Evol. Microbiol.">
        <title>The Global Catalogue of Microorganisms (GCM) 10K type strain sequencing project: providing services to taxonomists for standard genome sequencing and annotation.</title>
        <authorList>
            <consortium name="The Broad Institute Genomics Platform"/>
            <consortium name="The Broad Institute Genome Sequencing Center for Infectious Disease"/>
            <person name="Wu L."/>
            <person name="Ma J."/>
        </authorList>
    </citation>
    <scope>NUCLEOTIDE SEQUENCE [LARGE SCALE GENOMIC DNA]</scope>
    <source>
        <strain evidence="3">CGMCC 1.15342</strain>
    </source>
</reference>
<sequence length="269" mass="30331">MVVLAFWSCWGYAQHISINEAADTIKDFSQPEATEIWEPVPPSVVPGEGMKPPSDAIVLFGMDGDEKNWVMAKDGSECQWEVRDHVLKVKRGTGNLKTRQQFGDCQLHIEFMLPTDATDREHPTNSGNSGIFLQGRYEIQIFDSYNSGTSLYSNGQTGSVYKQAIPHVNASRKNGEWNTFDIYYTAPRFRYNGTVVQPAYVTVVHNGVLILNHFEIQGTIQYIGIPHYEPHGKAAIELQEHGSEISFRNIWIREIPSTSSLEGGKLWHN</sequence>
<evidence type="ECO:0000313" key="3">
    <source>
        <dbReference type="Proteomes" id="UP000597338"/>
    </source>
</evidence>
<proteinExistence type="predicted"/>
<dbReference type="Proteomes" id="UP000597338">
    <property type="component" value="Unassembled WGS sequence"/>
</dbReference>
<dbReference type="InterPro" id="IPR010496">
    <property type="entry name" value="AL/BT2_dom"/>
</dbReference>
<protein>
    <recommendedName>
        <fullName evidence="1">3-keto-alpha-glucoside-1,2-lyase/3-keto-2-hydroxy-glucal hydratase domain-containing protein</fullName>
    </recommendedName>
</protein>
<dbReference type="Gene3D" id="2.60.120.560">
    <property type="entry name" value="Exo-inulinase, domain 1"/>
    <property type="match status" value="1"/>
</dbReference>
<organism evidence="2 3">
    <name type="scientific">Parapedobacter defluvii</name>
    <dbReference type="NCBI Taxonomy" id="2045106"/>
    <lineage>
        <taxon>Bacteria</taxon>
        <taxon>Pseudomonadati</taxon>
        <taxon>Bacteroidota</taxon>
        <taxon>Sphingobacteriia</taxon>
        <taxon>Sphingobacteriales</taxon>
        <taxon>Sphingobacteriaceae</taxon>
        <taxon>Parapedobacter</taxon>
    </lineage>
</organism>
<evidence type="ECO:0000259" key="1">
    <source>
        <dbReference type="Pfam" id="PF06439"/>
    </source>
</evidence>
<name>A0ABQ1M889_9SPHI</name>
<feature type="domain" description="3-keto-alpha-glucoside-1,2-lyase/3-keto-2-hydroxy-glucal hydratase" evidence="1">
    <location>
        <begin position="56"/>
        <end position="253"/>
    </location>
</feature>
<accession>A0ABQ1M889</accession>
<comment type="caution">
    <text evidence="2">The sequence shown here is derived from an EMBL/GenBank/DDBJ whole genome shotgun (WGS) entry which is preliminary data.</text>
</comment>
<dbReference type="EMBL" id="BMIK01000009">
    <property type="protein sequence ID" value="GGC34318.1"/>
    <property type="molecule type" value="Genomic_DNA"/>
</dbReference>
<dbReference type="Pfam" id="PF06439">
    <property type="entry name" value="3keto-disac_hyd"/>
    <property type="match status" value="1"/>
</dbReference>
<evidence type="ECO:0000313" key="2">
    <source>
        <dbReference type="EMBL" id="GGC34318.1"/>
    </source>
</evidence>
<gene>
    <name evidence="2" type="ORF">GCM10011386_28000</name>
</gene>
<keyword evidence="3" id="KW-1185">Reference proteome</keyword>